<keyword evidence="3" id="KW-1185">Reference proteome</keyword>
<feature type="compositionally biased region" description="Polar residues" evidence="1">
    <location>
        <begin position="115"/>
        <end position="132"/>
    </location>
</feature>
<feature type="compositionally biased region" description="Polar residues" evidence="1">
    <location>
        <begin position="48"/>
        <end position="94"/>
    </location>
</feature>
<organism evidence="2 3">
    <name type="scientific">Stylonychia lemnae</name>
    <name type="common">Ciliate</name>
    <dbReference type="NCBI Taxonomy" id="5949"/>
    <lineage>
        <taxon>Eukaryota</taxon>
        <taxon>Sar</taxon>
        <taxon>Alveolata</taxon>
        <taxon>Ciliophora</taxon>
        <taxon>Intramacronucleata</taxon>
        <taxon>Spirotrichea</taxon>
        <taxon>Stichotrichia</taxon>
        <taxon>Sporadotrichida</taxon>
        <taxon>Oxytrichidae</taxon>
        <taxon>Stylonychinae</taxon>
        <taxon>Stylonychia</taxon>
    </lineage>
</organism>
<gene>
    <name evidence="2" type="primary">Contig5482.g5860</name>
    <name evidence="2" type="ORF">STYLEM_16374</name>
</gene>
<protein>
    <submittedName>
        <fullName evidence="2">Uncharacterized protein</fullName>
    </submittedName>
</protein>
<accession>A0A078AYQ9</accession>
<feature type="region of interest" description="Disordered" evidence="1">
    <location>
        <begin position="22"/>
        <end position="94"/>
    </location>
</feature>
<feature type="region of interest" description="Disordered" evidence="1">
    <location>
        <begin position="772"/>
        <end position="798"/>
    </location>
</feature>
<feature type="compositionally biased region" description="Low complexity" evidence="1">
    <location>
        <begin position="1025"/>
        <end position="1038"/>
    </location>
</feature>
<dbReference type="AlphaFoldDB" id="A0A078AYQ9"/>
<feature type="compositionally biased region" description="Polar residues" evidence="1">
    <location>
        <begin position="772"/>
        <end position="781"/>
    </location>
</feature>
<reference evidence="2 3" key="1">
    <citation type="submission" date="2014-06" db="EMBL/GenBank/DDBJ databases">
        <authorList>
            <person name="Swart Estienne"/>
        </authorList>
    </citation>
    <scope>NUCLEOTIDE SEQUENCE [LARGE SCALE GENOMIC DNA]</scope>
    <source>
        <strain evidence="2 3">130c</strain>
    </source>
</reference>
<evidence type="ECO:0000313" key="3">
    <source>
        <dbReference type="Proteomes" id="UP000039865"/>
    </source>
</evidence>
<evidence type="ECO:0000256" key="1">
    <source>
        <dbReference type="SAM" id="MobiDB-lite"/>
    </source>
</evidence>
<feature type="region of interest" description="Disordered" evidence="1">
    <location>
        <begin position="1021"/>
        <end position="1044"/>
    </location>
</feature>
<name>A0A078AYQ9_STYLE</name>
<feature type="region of interest" description="Disordered" evidence="1">
    <location>
        <begin position="115"/>
        <end position="140"/>
    </location>
</feature>
<dbReference type="EMBL" id="CCKQ01015454">
    <property type="protein sequence ID" value="CDW87271.1"/>
    <property type="molecule type" value="Genomic_DNA"/>
</dbReference>
<dbReference type="Proteomes" id="UP000039865">
    <property type="component" value="Unassembled WGS sequence"/>
</dbReference>
<feature type="compositionally biased region" description="Polar residues" evidence="1">
    <location>
        <begin position="22"/>
        <end position="32"/>
    </location>
</feature>
<sequence length="1160" mass="135585">MKQPHASMNQNLNAKLSKNLNIKNGDSRQSYTHYIPSNPKVTHDQENRNNANFGSSKNQEQKKQIQLASPINYTQSQPIHSPNVNYSNRSQGSGINFQMSSARQLNENASNILANKNQQPNGAGIGQLSTGFNSSTHTNNNTNHNNNYVHSQVYETADFYPQSNGLQILDQMQSNVMVSPDRDSHYYQIKRLSGNQDFNRQSQDGVVYLSNGHQSSINSNHMASNDSQYRHFNLLKQQELQIMREKEKLLYGSKVEGQKDNINVYSTGAGGRTEPQSDGIFPISETPSEDYNSNRNRLSQDINDIKNSQQKSLYVKNFRINGRTSNASDQLIENDNSCSKLYNDNYEFLTQSHDSQQLELNSQMMNQSQINQFNNFNNQYHPQYQHDHNSQENQHFNRQLDFNQYEEDLNTVEDDNHIEEEEEQDFNDEDINDNECQSEIDDEQQRALQESLALSDQEFNENLNMLYQRRINSTKKYLDTILIELQKSQTQSEYIQNMRSQLQNNKDNLISELKIRHHMLVLKLDEFLEKAMDEIFSNESNQEKILEDHYRKQTERTQELEALCQIIELKIQKEKKTKFVQYYPDMIKEFDKIMDKFQNQENQREVDQSLQNLEMPHYDYMIVSQSDYDSALNHRTQNLIIDKSVQCNLDARMARELQAQKQQLRVPEIIISDTHSQNSRRTLERNELDEQARSISKQLRTLKKEAEYAKKIILNEKKLDQLIGALDRSKEAIYRQSIDAYENNISMIQDQHLKFTNKALEKGNGFENRLSNQVQTQSNRDLSTHRQSYEPGYRMSQDPKIRYSQEPNIQSNNDYSQVFSDRGTQQLQYLNKDQSSKALRSNASVSSIHEQNDNSQITHNLLSEDTQHHFNVPLRQKMQNLNQQKRYSFSNLQNIYNGSQIENGQEQLFMPTPTTGYQNSKNMSIVSKSENKQADSKRFKVSSFEKPQISNRNLNNLYAYAQRKENNQQQLQQQMFHVDYRFTPHHNQSITTIHNQSSNISYQNTYAGDYFEKLTKRSQEGGGISSRSISQRNNNHNQSVREGGTIKQKSCKFSALRIKGVDKNKNCHFKIFLPAGDYPSWSYYDCLINTSDSLPVHQFLDKLLRHAKINKIDRARYYLQIERDNQQQFVLNMEEDINTILGQNPQYWPINLHLKQQTQN</sequence>
<evidence type="ECO:0000313" key="2">
    <source>
        <dbReference type="EMBL" id="CDW87271.1"/>
    </source>
</evidence>
<dbReference type="InParanoid" id="A0A078AYQ9"/>
<proteinExistence type="predicted"/>